<dbReference type="KEGG" id="nmy:CJ229_006995"/>
<evidence type="ECO:0000259" key="1">
    <source>
        <dbReference type="Pfam" id="PF04326"/>
    </source>
</evidence>
<keyword evidence="3" id="KW-1185">Reference proteome</keyword>
<dbReference type="Pfam" id="PF13749">
    <property type="entry name" value="HATPase_c_4"/>
    <property type="match status" value="1"/>
</dbReference>
<dbReference type="AlphaFoldDB" id="A0AAF0YLB8"/>
<reference evidence="2 3" key="2">
    <citation type="submission" date="2023-10" db="EMBL/GenBank/DDBJ databases">
        <authorList>
            <person name="Choi B."/>
        </authorList>
    </citation>
    <scope>NUCLEOTIDE SEQUENCE [LARGE SCALE GENOMIC DNA]</scope>
    <source>
        <strain evidence="2 3">UMB0959</strain>
    </source>
</reference>
<dbReference type="EMBL" id="CP136964">
    <property type="protein sequence ID" value="WOS95834.1"/>
    <property type="molecule type" value="Genomic_DNA"/>
</dbReference>
<name>A0AAF0YLB8_9STAP</name>
<evidence type="ECO:0000313" key="3">
    <source>
        <dbReference type="Proteomes" id="UP000243626"/>
    </source>
</evidence>
<organism evidence="2 3">
    <name type="scientific">Nosocomiicoccus massiliensis</name>
    <dbReference type="NCBI Taxonomy" id="1232430"/>
    <lineage>
        <taxon>Bacteria</taxon>
        <taxon>Bacillati</taxon>
        <taxon>Bacillota</taxon>
        <taxon>Bacilli</taxon>
        <taxon>Bacillales</taxon>
        <taxon>Staphylococcaceae</taxon>
        <taxon>Nosocomiicoccus</taxon>
    </lineage>
</organism>
<dbReference type="InterPro" id="IPR038461">
    <property type="entry name" value="Schlafen_AlbA_2_dom_sf"/>
</dbReference>
<dbReference type="Proteomes" id="UP000243626">
    <property type="component" value="Chromosome"/>
</dbReference>
<dbReference type="InterPro" id="IPR038475">
    <property type="entry name" value="RecG_C_sf"/>
</dbReference>
<protein>
    <submittedName>
        <fullName evidence="2">DNA binding domain-containing protein</fullName>
    </submittedName>
</protein>
<dbReference type="Gene3D" id="1.10.10.10">
    <property type="entry name" value="Winged helix-like DNA-binding domain superfamily/Winged helix DNA-binding domain"/>
    <property type="match status" value="2"/>
</dbReference>
<accession>A0AAF0YLB8</accession>
<dbReference type="RefSeq" id="WP_102167129.1">
    <property type="nucleotide sequence ID" value="NZ_CP136964.1"/>
</dbReference>
<dbReference type="PANTHER" id="PTHR30595">
    <property type="entry name" value="GLPR-RELATED TRANSCRIPTIONAL REPRESSOR"/>
    <property type="match status" value="1"/>
</dbReference>
<sequence length="551" mass="63430">MNILDIIKNGESNTVEFKSWKKSSNFKDLIELLVKEAVGFANTKGGTILVGVEDNGDITGCDNFDTQNIIESIYDKTVPNLFSDIEVEKIEDKKILVITVEKNINKVSTSKGVSYRRLGKNTKPDYPMEYSSNRIDGFRGDYSSKIIEPSNKNDIDFYEVENLKRKLQARDKDSTLFNLDDISFLQDLELIEIVDEEIKLTVAGCLFVGTEQAISKLLPQAEIIVLTYKEGITEYHKRLELKLPLLRSLDRIQHIFEDQNTIQNIQVGLFKLEVLDYPVNVFQEALLNAMTHRDYENPSSIIIKFYPEEIHIENPGSFPEGINNKNIISHPSTPRNKLIAETFQKLKYVQRSGQGVDIIFKDMLALGKSAPDYTLYSNSVQLILRSVMEDIEFLKFITKEEEKHSSFSVQEICILKYIKNNKKISLSQAAEVAQVSHQSVQVILNDLIQKKNLIQRENRNSYMFTHRVYAEFENQIEYIKDKGFDEFKGEAMILEYLSKNESITRREVERLCGFSASTSKRILKSLRDKDKIVLVGRSSSSRYKLKTDYYD</sequence>
<feature type="domain" description="Schlafen AlbA-2" evidence="1">
    <location>
        <begin position="11"/>
        <end position="124"/>
    </location>
</feature>
<dbReference type="Pfam" id="PF04326">
    <property type="entry name" value="SLFN_AlbA_2"/>
    <property type="match status" value="1"/>
</dbReference>
<gene>
    <name evidence="2" type="ORF">CJ229_006995</name>
</gene>
<dbReference type="PANTHER" id="PTHR30595:SF6">
    <property type="entry name" value="SCHLAFEN ALBA-2 DOMAIN-CONTAINING PROTEIN"/>
    <property type="match status" value="1"/>
</dbReference>
<dbReference type="Gene3D" id="3.30.950.30">
    <property type="entry name" value="Schlafen, AAA domain"/>
    <property type="match status" value="1"/>
</dbReference>
<evidence type="ECO:0000313" key="2">
    <source>
        <dbReference type="EMBL" id="WOS95834.1"/>
    </source>
</evidence>
<reference evidence="3" key="1">
    <citation type="submission" date="2017-09" db="EMBL/GenBank/DDBJ databases">
        <title>Bacterial strain isolated from the female urinary microbiota.</title>
        <authorList>
            <person name="Thomas-White K."/>
            <person name="Kumar N."/>
            <person name="Forster S."/>
            <person name="Putonti C."/>
            <person name="Lawley T."/>
            <person name="Wolfe A.J."/>
        </authorList>
    </citation>
    <scope>NUCLEOTIDE SEQUENCE [LARGE SCALE GENOMIC DNA]</scope>
    <source>
        <strain evidence="3">UMB0959</strain>
    </source>
</reference>
<dbReference type="SUPFAM" id="SSF46785">
    <property type="entry name" value="Winged helix' DNA-binding domain"/>
    <property type="match status" value="1"/>
</dbReference>
<dbReference type="InterPro" id="IPR036390">
    <property type="entry name" value="WH_DNA-bd_sf"/>
</dbReference>
<proteinExistence type="predicted"/>
<dbReference type="InterPro" id="IPR007421">
    <property type="entry name" value="Schlafen_AlbA_2_dom"/>
</dbReference>
<dbReference type="Gene3D" id="3.30.565.60">
    <property type="match status" value="1"/>
</dbReference>
<dbReference type="InterPro" id="IPR036388">
    <property type="entry name" value="WH-like_DNA-bd_sf"/>
</dbReference>